<evidence type="ECO:0000313" key="2">
    <source>
        <dbReference type="EMBL" id="QDU61890.1"/>
    </source>
</evidence>
<proteinExistence type="predicted"/>
<dbReference type="KEGG" id="knv:Pan216_27550"/>
<keyword evidence="3" id="KW-1185">Reference proteome</keyword>
<feature type="compositionally biased region" description="Basic and acidic residues" evidence="1">
    <location>
        <begin position="1"/>
        <end position="12"/>
    </location>
</feature>
<dbReference type="Proteomes" id="UP000317093">
    <property type="component" value="Chromosome"/>
</dbReference>
<protein>
    <submittedName>
        <fullName evidence="2">Uncharacterized protein</fullName>
    </submittedName>
</protein>
<feature type="region of interest" description="Disordered" evidence="1">
    <location>
        <begin position="1"/>
        <end position="38"/>
    </location>
</feature>
<dbReference type="AlphaFoldDB" id="A0A518B4H6"/>
<name>A0A518B4H6_9BACT</name>
<dbReference type="EMBL" id="CP036279">
    <property type="protein sequence ID" value="QDU61890.1"/>
    <property type="molecule type" value="Genomic_DNA"/>
</dbReference>
<feature type="compositionally biased region" description="Basic residues" evidence="1">
    <location>
        <begin position="21"/>
        <end position="33"/>
    </location>
</feature>
<sequence length="79" mass="9231">MTRERIARDVGKRSASLFRRDGRRPKTPVRRGTHTKDWGVSLRRPVHSRPMFLKSLPASAVEPHAFFLKMIWYPLCKVS</sequence>
<evidence type="ECO:0000256" key="1">
    <source>
        <dbReference type="SAM" id="MobiDB-lite"/>
    </source>
</evidence>
<gene>
    <name evidence="2" type="ORF">Pan216_27550</name>
</gene>
<accession>A0A518B4H6</accession>
<reference evidence="2 3" key="1">
    <citation type="submission" date="2019-02" db="EMBL/GenBank/DDBJ databases">
        <title>Deep-cultivation of Planctomycetes and their phenomic and genomic characterization uncovers novel biology.</title>
        <authorList>
            <person name="Wiegand S."/>
            <person name="Jogler M."/>
            <person name="Boedeker C."/>
            <person name="Pinto D."/>
            <person name="Vollmers J."/>
            <person name="Rivas-Marin E."/>
            <person name="Kohn T."/>
            <person name="Peeters S.H."/>
            <person name="Heuer A."/>
            <person name="Rast P."/>
            <person name="Oberbeckmann S."/>
            <person name="Bunk B."/>
            <person name="Jeske O."/>
            <person name="Meyerdierks A."/>
            <person name="Storesund J.E."/>
            <person name="Kallscheuer N."/>
            <person name="Luecker S."/>
            <person name="Lage O.M."/>
            <person name="Pohl T."/>
            <person name="Merkel B.J."/>
            <person name="Hornburger P."/>
            <person name="Mueller R.-W."/>
            <person name="Bruemmer F."/>
            <person name="Labrenz M."/>
            <person name="Spormann A.M."/>
            <person name="Op den Camp H."/>
            <person name="Overmann J."/>
            <person name="Amann R."/>
            <person name="Jetten M.S.M."/>
            <person name="Mascher T."/>
            <person name="Medema M.H."/>
            <person name="Devos D.P."/>
            <person name="Kaster A.-K."/>
            <person name="Ovreas L."/>
            <person name="Rohde M."/>
            <person name="Galperin M.Y."/>
            <person name="Jogler C."/>
        </authorList>
    </citation>
    <scope>NUCLEOTIDE SEQUENCE [LARGE SCALE GENOMIC DNA]</scope>
    <source>
        <strain evidence="2 3">Pan216</strain>
    </source>
</reference>
<evidence type="ECO:0000313" key="3">
    <source>
        <dbReference type="Proteomes" id="UP000317093"/>
    </source>
</evidence>
<organism evidence="2 3">
    <name type="scientific">Kolteria novifilia</name>
    <dbReference type="NCBI Taxonomy" id="2527975"/>
    <lineage>
        <taxon>Bacteria</taxon>
        <taxon>Pseudomonadati</taxon>
        <taxon>Planctomycetota</taxon>
        <taxon>Planctomycetia</taxon>
        <taxon>Kolteriales</taxon>
        <taxon>Kolteriaceae</taxon>
        <taxon>Kolteria</taxon>
    </lineage>
</organism>